<dbReference type="Proteomes" id="UP000551501">
    <property type="component" value="Unassembled WGS sequence"/>
</dbReference>
<dbReference type="Pfam" id="PF00454">
    <property type="entry name" value="PI3_PI4_kinase"/>
    <property type="match status" value="1"/>
</dbReference>
<dbReference type="EMBL" id="JACIFP010000001">
    <property type="protein sequence ID" value="MBB4136593.1"/>
    <property type="molecule type" value="Genomic_DNA"/>
</dbReference>
<accession>A0A840F2B6</accession>
<evidence type="ECO:0000313" key="3">
    <source>
        <dbReference type="Proteomes" id="UP000551501"/>
    </source>
</evidence>
<evidence type="ECO:0000259" key="1">
    <source>
        <dbReference type="Pfam" id="PF00454"/>
    </source>
</evidence>
<comment type="caution">
    <text evidence="2">The sequence shown here is derived from an EMBL/GenBank/DDBJ whole genome shotgun (WGS) entry which is preliminary data.</text>
</comment>
<proteinExistence type="predicted"/>
<reference evidence="2 3" key="1">
    <citation type="submission" date="2020-08" db="EMBL/GenBank/DDBJ databases">
        <title>Sequencing the genomes of 1000 actinobacteria strains.</title>
        <authorList>
            <person name="Klenk H.-P."/>
        </authorList>
    </citation>
    <scope>NUCLEOTIDE SEQUENCE [LARGE SCALE GENOMIC DNA]</scope>
    <source>
        <strain evidence="2 3">DSM 45298</strain>
    </source>
</reference>
<feature type="domain" description="PI3K/PI4K catalytic" evidence="1">
    <location>
        <begin position="153"/>
        <end position="219"/>
    </location>
</feature>
<dbReference type="RefSeq" id="WP_183371559.1">
    <property type="nucleotide sequence ID" value="NZ_BAABHL010000041.1"/>
</dbReference>
<dbReference type="PROSITE" id="PS51257">
    <property type="entry name" value="PROKAR_LIPOPROTEIN"/>
    <property type="match status" value="1"/>
</dbReference>
<gene>
    <name evidence="2" type="ORF">BKA16_003145</name>
</gene>
<protein>
    <submittedName>
        <fullName evidence="2">Putative repeat protein (TIGR03843 family)</fullName>
    </submittedName>
</protein>
<name>A0A840F2B6_9ACTN</name>
<evidence type="ECO:0000313" key="2">
    <source>
        <dbReference type="EMBL" id="MBB4136593.1"/>
    </source>
</evidence>
<sequence length="271" mass="29626">MNSTVLKVLAGGDLTLLGRVPTASNLTLACRVRDGDDEFVCVYKPIRGEAPLWDFPDGDLAGREVAAYLVSDALGWDLVPETVLRDDGPPDADLGPGMVQRWIHEPDEPTGADPVELVPVDELTDDRLAILRAYDEEGHLVALVHADSPQLWRMAVFDALVNNADRKAGHILVDADGIVYGIDHGICLHTENKLRTILWGWAGRPVPEDLTSDLRRLADRLADPDDTLTVRLAALITSDEIAALARRARLLGDDGVMPFPPSERAIPWPPF</sequence>
<dbReference type="NCBIfam" id="TIGR03843">
    <property type="entry name" value="SCO1664 family protein"/>
    <property type="match status" value="1"/>
</dbReference>
<dbReference type="InterPro" id="IPR022292">
    <property type="entry name" value="CHP03843"/>
</dbReference>
<dbReference type="InterPro" id="IPR000403">
    <property type="entry name" value="PI3/4_kinase_cat_dom"/>
</dbReference>
<organism evidence="2 3">
    <name type="scientific">Gordonia humi</name>
    <dbReference type="NCBI Taxonomy" id="686429"/>
    <lineage>
        <taxon>Bacteria</taxon>
        <taxon>Bacillati</taxon>
        <taxon>Actinomycetota</taxon>
        <taxon>Actinomycetes</taxon>
        <taxon>Mycobacteriales</taxon>
        <taxon>Gordoniaceae</taxon>
        <taxon>Gordonia</taxon>
    </lineage>
</organism>
<keyword evidence="3" id="KW-1185">Reference proteome</keyword>
<dbReference type="AlphaFoldDB" id="A0A840F2B6"/>